<evidence type="ECO:0000313" key="10">
    <source>
        <dbReference type="Proteomes" id="UP000003692"/>
    </source>
</evidence>
<keyword evidence="6 7" id="KW-0472">Membrane</keyword>
<dbReference type="InterPro" id="IPR020846">
    <property type="entry name" value="MFS_dom"/>
</dbReference>
<evidence type="ECO:0000256" key="5">
    <source>
        <dbReference type="ARBA" id="ARBA00022989"/>
    </source>
</evidence>
<keyword evidence="4 7" id="KW-0812">Transmembrane</keyword>
<evidence type="ECO:0000259" key="8">
    <source>
        <dbReference type="PROSITE" id="PS50850"/>
    </source>
</evidence>
<organism evidence="9 10">
    <name type="scientific">Edwardsiella tarda ATCC 23685</name>
    <dbReference type="NCBI Taxonomy" id="500638"/>
    <lineage>
        <taxon>Bacteria</taxon>
        <taxon>Pseudomonadati</taxon>
        <taxon>Pseudomonadota</taxon>
        <taxon>Gammaproteobacteria</taxon>
        <taxon>Enterobacterales</taxon>
        <taxon>Hafniaceae</taxon>
        <taxon>Edwardsiella</taxon>
    </lineage>
</organism>
<dbReference type="SUPFAM" id="SSF103473">
    <property type="entry name" value="MFS general substrate transporter"/>
    <property type="match status" value="1"/>
</dbReference>
<keyword evidence="5 7" id="KW-1133">Transmembrane helix</keyword>
<sequence>MERFFMFTLKKITVLFVIILVYLPVSLDATILHVAVPTLNRSLNLTSNQLLWVIDIYALLMAGLLLPMGSLGDRIGYKKLMLVGVLIFGLASLAAARSQSAQMLIASRALLALG</sequence>
<evidence type="ECO:0000313" key="9">
    <source>
        <dbReference type="EMBL" id="EFE22642.1"/>
    </source>
</evidence>
<keyword evidence="2" id="KW-0813">Transport</keyword>
<dbReference type="GO" id="GO:0022857">
    <property type="term" value="F:transmembrane transporter activity"/>
    <property type="evidence" value="ECO:0007669"/>
    <property type="project" value="InterPro"/>
</dbReference>
<dbReference type="AlphaFoldDB" id="D4F6F0"/>
<feature type="domain" description="Major facilitator superfamily (MFS) profile" evidence="8">
    <location>
        <begin position="14"/>
        <end position="114"/>
    </location>
</feature>
<dbReference type="Pfam" id="PF07690">
    <property type="entry name" value="MFS_1"/>
    <property type="match status" value="1"/>
</dbReference>
<proteinExistence type="predicted"/>
<dbReference type="InterPro" id="IPR011701">
    <property type="entry name" value="MFS"/>
</dbReference>
<dbReference type="PROSITE" id="PS50850">
    <property type="entry name" value="MFS"/>
    <property type="match status" value="1"/>
</dbReference>
<dbReference type="HOGENOM" id="CLU_000960_10_7_6"/>
<feature type="transmembrane region" description="Helical" evidence="7">
    <location>
        <begin position="50"/>
        <end position="68"/>
    </location>
</feature>
<evidence type="ECO:0000256" key="2">
    <source>
        <dbReference type="ARBA" id="ARBA00022448"/>
    </source>
</evidence>
<gene>
    <name evidence="9" type="ORF">EDWATA_02331</name>
</gene>
<evidence type="ECO:0000256" key="6">
    <source>
        <dbReference type="ARBA" id="ARBA00023136"/>
    </source>
</evidence>
<dbReference type="GO" id="GO:0005886">
    <property type="term" value="C:plasma membrane"/>
    <property type="evidence" value="ECO:0007669"/>
    <property type="project" value="UniProtKB-SubCell"/>
</dbReference>
<feature type="transmembrane region" description="Helical" evidence="7">
    <location>
        <begin position="80"/>
        <end position="98"/>
    </location>
</feature>
<protein>
    <submittedName>
        <fullName evidence="9">Methyl viologen resistance protein SmvA family protein</fullName>
    </submittedName>
</protein>
<dbReference type="PANTHER" id="PTHR42718">
    <property type="entry name" value="MAJOR FACILITATOR SUPERFAMILY MULTIDRUG TRANSPORTER MFSC"/>
    <property type="match status" value="1"/>
</dbReference>
<dbReference type="PANTHER" id="PTHR42718:SF47">
    <property type="entry name" value="METHYL VIOLOGEN RESISTANCE PROTEIN SMVA"/>
    <property type="match status" value="1"/>
</dbReference>
<dbReference type="Proteomes" id="UP000003692">
    <property type="component" value="Unassembled WGS sequence"/>
</dbReference>
<feature type="transmembrane region" description="Helical" evidence="7">
    <location>
        <begin position="12"/>
        <end position="35"/>
    </location>
</feature>
<evidence type="ECO:0000256" key="7">
    <source>
        <dbReference type="SAM" id="Phobius"/>
    </source>
</evidence>
<dbReference type="EMBL" id="ADGK01000199">
    <property type="protein sequence ID" value="EFE22642.1"/>
    <property type="molecule type" value="Genomic_DNA"/>
</dbReference>
<evidence type="ECO:0000256" key="3">
    <source>
        <dbReference type="ARBA" id="ARBA00022475"/>
    </source>
</evidence>
<accession>D4F6F0</accession>
<reference evidence="9 10" key="1">
    <citation type="submission" date="2010-02" db="EMBL/GenBank/DDBJ databases">
        <authorList>
            <person name="Weinstock G."/>
            <person name="Sodergren E."/>
            <person name="Clifton S."/>
            <person name="Fulton L."/>
            <person name="Fulton B."/>
            <person name="Courtney L."/>
            <person name="Fronick C."/>
            <person name="Harrison M."/>
            <person name="Strong C."/>
            <person name="Farmer C."/>
            <person name="Delahaunty K."/>
            <person name="Markovic C."/>
            <person name="Hall O."/>
            <person name="Minx P."/>
            <person name="Tomlinson C."/>
            <person name="Mitreva M."/>
            <person name="Nelson J."/>
            <person name="Hou S."/>
            <person name="Wollam A."/>
            <person name="Pepin K.H."/>
            <person name="Johnson M."/>
            <person name="Bhonagiri V."/>
            <person name="Zhang X."/>
            <person name="Suruliraj S."/>
            <person name="Warren W."/>
            <person name="Chinwalla A."/>
            <person name="Mardis E.R."/>
            <person name="Wilson R.K."/>
        </authorList>
    </citation>
    <scope>NUCLEOTIDE SEQUENCE [LARGE SCALE GENOMIC DNA]</scope>
    <source>
        <strain evidence="9 10">ATCC 23685</strain>
    </source>
</reference>
<evidence type="ECO:0000256" key="4">
    <source>
        <dbReference type="ARBA" id="ARBA00022692"/>
    </source>
</evidence>
<comment type="subcellular location">
    <subcellularLocation>
        <location evidence="1">Cell membrane</location>
        <topology evidence="1">Multi-pass membrane protein</topology>
    </subcellularLocation>
</comment>
<dbReference type="InterPro" id="IPR036259">
    <property type="entry name" value="MFS_trans_sf"/>
</dbReference>
<name>D4F6F0_EDWTA</name>
<keyword evidence="3" id="KW-1003">Cell membrane</keyword>
<feature type="non-terminal residue" evidence="9">
    <location>
        <position position="114"/>
    </location>
</feature>
<evidence type="ECO:0000256" key="1">
    <source>
        <dbReference type="ARBA" id="ARBA00004651"/>
    </source>
</evidence>
<dbReference type="Gene3D" id="1.20.1720.10">
    <property type="entry name" value="Multidrug resistance protein D"/>
    <property type="match status" value="1"/>
</dbReference>
<comment type="caution">
    <text evidence="9">The sequence shown here is derived from an EMBL/GenBank/DDBJ whole genome shotgun (WGS) entry which is preliminary data.</text>
</comment>